<feature type="coiled-coil region" evidence="1">
    <location>
        <begin position="274"/>
        <end position="336"/>
    </location>
</feature>
<dbReference type="EMBL" id="HBKQ01059150">
    <property type="protein sequence ID" value="CAE2286023.1"/>
    <property type="molecule type" value="Transcribed_RNA"/>
</dbReference>
<evidence type="ECO:0000313" key="3">
    <source>
        <dbReference type="EMBL" id="CAE2286023.1"/>
    </source>
</evidence>
<dbReference type="EMBL" id="HBKQ01059152">
    <property type="protein sequence ID" value="CAE2286029.1"/>
    <property type="molecule type" value="Transcribed_RNA"/>
</dbReference>
<evidence type="ECO:0000313" key="5">
    <source>
        <dbReference type="EMBL" id="CAE2286029.1"/>
    </source>
</evidence>
<sequence>MRIEADLRNVQTRSELAALLHVDVKAIGLVSLSSTQLCTTKGCQLPAVDNNRKRCILCSQTWFPRKFKSNGKISANCRGYGLHGPQFMRVFNGCSSSPTCCCNISLCEEIGHSHEGMFRMPSDATNCKEALVQLNIPSDRRAKILDNPRAYWVAPWHYKKEHRKRSFSGKKWKLRKQLSYEDDDGVLFKFPPPNYKIQRFIDEEISGIGYARGASDDVLPFWMHTLIRKQEDTPDLQYQPNDHSTQRKEKKMKIATPRDPRASRKRLSPERSDLEDLEQIVHDMQAKMNSALENIERLKATMELEREEKIQIRIERDQLFEENAKLKAKTKELEKKGAH</sequence>
<organism evidence="5">
    <name type="scientific">Odontella aurita</name>
    <dbReference type="NCBI Taxonomy" id="265563"/>
    <lineage>
        <taxon>Eukaryota</taxon>
        <taxon>Sar</taxon>
        <taxon>Stramenopiles</taxon>
        <taxon>Ochrophyta</taxon>
        <taxon>Bacillariophyta</taxon>
        <taxon>Mediophyceae</taxon>
        <taxon>Biddulphiophycidae</taxon>
        <taxon>Eupodiscales</taxon>
        <taxon>Odontellaceae</taxon>
        <taxon>Odontella</taxon>
    </lineage>
</organism>
<feature type="region of interest" description="Disordered" evidence="2">
    <location>
        <begin position="232"/>
        <end position="274"/>
    </location>
</feature>
<reference evidence="5" key="1">
    <citation type="submission" date="2021-01" db="EMBL/GenBank/DDBJ databases">
        <authorList>
            <person name="Corre E."/>
            <person name="Pelletier E."/>
            <person name="Niang G."/>
            <person name="Scheremetjew M."/>
            <person name="Finn R."/>
            <person name="Kale V."/>
            <person name="Holt S."/>
            <person name="Cochrane G."/>
            <person name="Meng A."/>
            <person name="Brown T."/>
            <person name="Cohen L."/>
        </authorList>
    </citation>
    <scope>NUCLEOTIDE SEQUENCE</scope>
    <source>
        <strain evidence="5">Isolate 1302-5</strain>
    </source>
</reference>
<protein>
    <submittedName>
        <fullName evidence="5">Uncharacterized protein</fullName>
    </submittedName>
</protein>
<dbReference type="EMBL" id="HBKQ01059151">
    <property type="protein sequence ID" value="CAE2286025.1"/>
    <property type="molecule type" value="Transcribed_RNA"/>
</dbReference>
<evidence type="ECO:0000313" key="4">
    <source>
        <dbReference type="EMBL" id="CAE2286025.1"/>
    </source>
</evidence>
<name>A0A6U6KZ63_9STRA</name>
<accession>A0A6U6KZ63</accession>
<evidence type="ECO:0000256" key="2">
    <source>
        <dbReference type="SAM" id="MobiDB-lite"/>
    </source>
</evidence>
<gene>
    <name evidence="3" type="ORF">OAUR00152_LOCUS40420</name>
    <name evidence="4" type="ORF">OAUR00152_LOCUS40421</name>
    <name evidence="5" type="ORF">OAUR00152_LOCUS40422</name>
</gene>
<feature type="compositionally biased region" description="Basic and acidic residues" evidence="2">
    <location>
        <begin position="256"/>
        <end position="274"/>
    </location>
</feature>
<evidence type="ECO:0000256" key="1">
    <source>
        <dbReference type="SAM" id="Coils"/>
    </source>
</evidence>
<dbReference type="AlphaFoldDB" id="A0A6U6KZ63"/>
<keyword evidence="1" id="KW-0175">Coiled coil</keyword>
<proteinExistence type="predicted"/>